<sequence length="87" mass="10130">MNDKALFEKVVLRDVLAAVRPDLFCREGVELYLTQRGVPTRYAENFLRMFTTEPEFVIDHVLGQEDLQRAVSQLRLWCDFQAERGAP</sequence>
<dbReference type="RefSeq" id="WP_409548505.1">
    <property type="nucleotide sequence ID" value="NZ_JBKBDE010000001.1"/>
</dbReference>
<accession>A0ABW9LNX7</accession>
<proteinExistence type="predicted"/>
<organism evidence="1 2">
    <name type="scientific">Mycolicibacterium septicum</name>
    <dbReference type="NCBI Taxonomy" id="98668"/>
    <lineage>
        <taxon>Bacteria</taxon>
        <taxon>Bacillati</taxon>
        <taxon>Actinomycetota</taxon>
        <taxon>Actinomycetes</taxon>
        <taxon>Mycobacteriales</taxon>
        <taxon>Mycobacteriaceae</taxon>
        <taxon>Mycolicibacterium</taxon>
    </lineage>
</organism>
<gene>
    <name evidence="1" type="ORF">ACK4CP_04115</name>
</gene>
<reference evidence="1 2" key="1">
    <citation type="submission" date="2024-12" db="EMBL/GenBank/DDBJ databases">
        <title>The coexistence of Mycolicibacterium septicum and Mycolicibacterium nivoides in clinical samples.</title>
        <authorList>
            <person name="Wang C."/>
            <person name="Feng Y."/>
            <person name="Zong Z."/>
        </authorList>
    </citation>
    <scope>NUCLEOTIDE SEQUENCE [LARGE SCALE GENOMIC DNA]</scope>
    <source>
        <strain evidence="1 2">120310</strain>
    </source>
</reference>
<keyword evidence="2" id="KW-1185">Reference proteome</keyword>
<evidence type="ECO:0000313" key="2">
    <source>
        <dbReference type="Proteomes" id="UP001635817"/>
    </source>
</evidence>
<evidence type="ECO:0000313" key="1">
    <source>
        <dbReference type="EMBL" id="MFN6549562.1"/>
    </source>
</evidence>
<name>A0ABW9LNX7_9MYCO</name>
<dbReference type="EMBL" id="JBKBDE010000001">
    <property type="protein sequence ID" value="MFN6549562.1"/>
    <property type="molecule type" value="Genomic_DNA"/>
</dbReference>
<comment type="caution">
    <text evidence="1">The sequence shown here is derived from an EMBL/GenBank/DDBJ whole genome shotgun (WGS) entry which is preliminary data.</text>
</comment>
<protein>
    <submittedName>
        <fullName evidence="1">Uncharacterized protein</fullName>
    </submittedName>
</protein>
<dbReference type="Proteomes" id="UP001635817">
    <property type="component" value="Unassembled WGS sequence"/>
</dbReference>